<keyword evidence="6 14" id="KW-0812">Transmembrane</keyword>
<feature type="transmembrane region" description="Helical" evidence="15">
    <location>
        <begin position="135"/>
        <end position="160"/>
    </location>
</feature>
<keyword evidence="17" id="KW-0560">Oxidoreductase</keyword>
<evidence type="ECO:0000256" key="14">
    <source>
        <dbReference type="RuleBase" id="RU003376"/>
    </source>
</evidence>
<feature type="transmembrane region" description="Helical" evidence="15">
    <location>
        <begin position="95"/>
        <end position="115"/>
    </location>
</feature>
<dbReference type="STRING" id="331113.SNE_A16310"/>
<evidence type="ECO:0000256" key="6">
    <source>
        <dbReference type="ARBA" id="ARBA00022692"/>
    </source>
</evidence>
<dbReference type="Proteomes" id="UP000000496">
    <property type="component" value="Chromosome gsn.131"/>
</dbReference>
<feature type="transmembrane region" description="Helical" evidence="15">
    <location>
        <begin position="68"/>
        <end position="88"/>
    </location>
</feature>
<name>F8L9H1_SIMNZ</name>
<dbReference type="InterPro" id="IPR013833">
    <property type="entry name" value="Cyt_c_oxidase_su3_a-hlx"/>
</dbReference>
<comment type="similarity">
    <text evidence="2 14">Belongs to the cytochrome c oxidase subunit 3 family.</text>
</comment>
<gene>
    <name evidence="17" type="primary">cyoC</name>
    <name evidence="17" type="ordered locus">SNE_A16310</name>
</gene>
<dbReference type="OrthoDB" id="9810850at2"/>
<sequence>MTQSKAIKHEALPDPFSDEYSRTVFGFWVYLLTDFMMFATIFAVYAVLHKNTFGGPGPRELFDLPMVLNQTWILLVATFFVGLGGASAHRNSRRAAITYFVFSFLLGVIFLWLQGCDMARLIEQGATWKSNGFLSSYYTLIGTFDVHIIFGLLWTIVLIFPVMKRGLDIVSVRRLTCLRMFWQFLNIVWIFIFSVVYLIGVAE</sequence>
<dbReference type="HOGENOM" id="CLU_044071_3_0_0"/>
<dbReference type="KEGG" id="sng:SNE_A16310"/>
<evidence type="ECO:0000256" key="7">
    <source>
        <dbReference type="ARBA" id="ARBA00022989"/>
    </source>
</evidence>
<comment type="subcellular location">
    <subcellularLocation>
        <location evidence="1 14">Cell membrane</location>
        <topology evidence="1 14">Multi-pass membrane protein</topology>
    </subcellularLocation>
</comment>
<dbReference type="GO" id="GO:0005886">
    <property type="term" value="C:plasma membrane"/>
    <property type="evidence" value="ECO:0007669"/>
    <property type="project" value="UniProtKB-SubCell"/>
</dbReference>
<dbReference type="Gene3D" id="1.20.120.80">
    <property type="entry name" value="Cytochrome c oxidase, subunit III, four-helix bundle"/>
    <property type="match status" value="1"/>
</dbReference>
<evidence type="ECO:0000256" key="5">
    <source>
        <dbReference type="ARBA" id="ARBA00022475"/>
    </source>
</evidence>
<dbReference type="FunFam" id="1.20.120.80:FF:000001">
    <property type="entry name" value="Cytochrome (Ubi)quinol oxidase subunit III"/>
    <property type="match status" value="1"/>
</dbReference>
<evidence type="ECO:0000256" key="8">
    <source>
        <dbReference type="ARBA" id="ARBA00023136"/>
    </source>
</evidence>
<evidence type="ECO:0000256" key="10">
    <source>
        <dbReference type="ARBA" id="ARBA00030072"/>
    </source>
</evidence>
<feature type="transmembrane region" description="Helical" evidence="15">
    <location>
        <begin position="27"/>
        <end position="48"/>
    </location>
</feature>
<dbReference type="PROSITE" id="PS50253">
    <property type="entry name" value="COX3"/>
    <property type="match status" value="1"/>
</dbReference>
<dbReference type="GO" id="GO:0016491">
    <property type="term" value="F:oxidoreductase activity"/>
    <property type="evidence" value="ECO:0007669"/>
    <property type="project" value="UniProtKB-KW"/>
</dbReference>
<evidence type="ECO:0000256" key="3">
    <source>
        <dbReference type="ARBA" id="ARBA00011700"/>
    </source>
</evidence>
<evidence type="ECO:0000256" key="15">
    <source>
        <dbReference type="SAM" id="Phobius"/>
    </source>
</evidence>
<evidence type="ECO:0000313" key="18">
    <source>
        <dbReference type="Proteomes" id="UP000000496"/>
    </source>
</evidence>
<dbReference type="Pfam" id="PF00510">
    <property type="entry name" value="COX3"/>
    <property type="match status" value="1"/>
</dbReference>
<evidence type="ECO:0000256" key="1">
    <source>
        <dbReference type="ARBA" id="ARBA00004651"/>
    </source>
</evidence>
<dbReference type="GO" id="GO:0004129">
    <property type="term" value="F:cytochrome-c oxidase activity"/>
    <property type="evidence" value="ECO:0007669"/>
    <property type="project" value="InterPro"/>
</dbReference>
<dbReference type="PANTHER" id="PTHR11403:SF2">
    <property type="entry name" value="CYTOCHROME BO(3) UBIQUINOL OXIDASE SUBUNIT 3"/>
    <property type="match status" value="1"/>
</dbReference>
<keyword evidence="8 15" id="KW-0472">Membrane</keyword>
<evidence type="ECO:0000259" key="16">
    <source>
        <dbReference type="PROSITE" id="PS50253"/>
    </source>
</evidence>
<keyword evidence="18" id="KW-1185">Reference proteome</keyword>
<dbReference type="InterPro" id="IPR024791">
    <property type="entry name" value="Cyt_c/ubiquinol_Oxase_su3"/>
</dbReference>
<dbReference type="SUPFAM" id="SSF81452">
    <property type="entry name" value="Cytochrome c oxidase subunit III-like"/>
    <property type="match status" value="1"/>
</dbReference>
<dbReference type="eggNOG" id="COG1845">
    <property type="taxonomic scope" value="Bacteria"/>
</dbReference>
<dbReference type="PANTHER" id="PTHR11403">
    <property type="entry name" value="CYTOCHROME C OXIDASE SUBUNIT III"/>
    <property type="match status" value="1"/>
</dbReference>
<dbReference type="InterPro" id="IPR000298">
    <property type="entry name" value="Cyt_c_oxidase-like_su3"/>
</dbReference>
<dbReference type="AlphaFoldDB" id="F8L9H1"/>
<evidence type="ECO:0000256" key="11">
    <source>
        <dbReference type="ARBA" id="ARBA00031884"/>
    </source>
</evidence>
<comment type="subunit">
    <text evidence="3">Heterooctamer of two A chains, two B chains, two C chains and two D chains.</text>
</comment>
<evidence type="ECO:0000256" key="9">
    <source>
        <dbReference type="ARBA" id="ARBA00025694"/>
    </source>
</evidence>
<accession>F8L9H1</accession>
<reference evidence="17 18" key="2">
    <citation type="journal article" date="2011" name="Mol. Biol. Evol.">
        <title>Unity in variety--the pan-genome of the Chlamydiae.</title>
        <authorList>
            <person name="Collingro A."/>
            <person name="Tischler P."/>
            <person name="Weinmaier T."/>
            <person name="Penz T."/>
            <person name="Heinz E."/>
            <person name="Brunham R.C."/>
            <person name="Read T.D."/>
            <person name="Bavoil P.M."/>
            <person name="Sachse K."/>
            <person name="Kahane S."/>
            <person name="Friedman M.G."/>
            <person name="Rattei T."/>
            <person name="Myers G.S."/>
            <person name="Horn M."/>
        </authorList>
    </citation>
    <scope>NUCLEOTIDE SEQUENCE [LARGE SCALE GENOMIC DNA]</scope>
    <source>
        <strain evidence="18">ATCC VR-1471 / Z</strain>
    </source>
</reference>
<organism evidence="17 18">
    <name type="scientific">Simkania negevensis (strain ATCC VR-1471 / DSM 27360 / Z)</name>
    <dbReference type="NCBI Taxonomy" id="331113"/>
    <lineage>
        <taxon>Bacteria</taxon>
        <taxon>Pseudomonadati</taxon>
        <taxon>Chlamydiota</taxon>
        <taxon>Chlamydiia</taxon>
        <taxon>Parachlamydiales</taxon>
        <taxon>Simkaniaceae</taxon>
        <taxon>Simkania</taxon>
    </lineage>
</organism>
<evidence type="ECO:0000256" key="12">
    <source>
        <dbReference type="ARBA" id="ARBA00032189"/>
    </source>
</evidence>
<protein>
    <recommendedName>
        <fullName evidence="4">Cytochrome bo(3) ubiquinol oxidase subunit 3</fullName>
    </recommendedName>
    <alternativeName>
        <fullName evidence="12">Cytochrome o ubiquinol oxidase subunit 3</fullName>
    </alternativeName>
    <alternativeName>
        <fullName evidence="10">Oxidase bo(3) subunit 3</fullName>
    </alternativeName>
    <alternativeName>
        <fullName evidence="13">Ubiquinol oxidase polypeptide III</fullName>
    </alternativeName>
    <alternativeName>
        <fullName evidence="11">Ubiquinol oxidase subunit 3</fullName>
    </alternativeName>
</protein>
<keyword evidence="7 15" id="KW-1133">Transmembrane helix</keyword>
<evidence type="ECO:0000313" key="17">
    <source>
        <dbReference type="EMBL" id="CCB89508.1"/>
    </source>
</evidence>
<dbReference type="EMBL" id="FR872582">
    <property type="protein sequence ID" value="CCB89508.1"/>
    <property type="molecule type" value="Genomic_DNA"/>
</dbReference>
<evidence type="ECO:0000256" key="2">
    <source>
        <dbReference type="ARBA" id="ARBA00010581"/>
    </source>
</evidence>
<evidence type="ECO:0000256" key="4">
    <source>
        <dbReference type="ARBA" id="ARBA00014687"/>
    </source>
</evidence>
<reference key="1">
    <citation type="journal article" date="2011" name="Mol. Biol. Evol.">
        <title>Unity in variety -- the pan-genome of the Chlamydiae.</title>
        <authorList>
            <person name="Collingro A."/>
            <person name="Tischler P."/>
            <person name="Weinmaier T."/>
            <person name="Penz T."/>
            <person name="Heinz E."/>
            <person name="Brunham R.C."/>
            <person name="Read T.D."/>
            <person name="Bavoil P.M."/>
            <person name="Sachse K."/>
            <person name="Kahane S."/>
            <person name="Friedman M.G."/>
            <person name="Rattei T."/>
            <person name="Myers G.S.A."/>
            <person name="Horn M."/>
        </authorList>
    </citation>
    <scope>NUCLEOTIDE SEQUENCE</scope>
    <source>
        <strain>Z</strain>
    </source>
</reference>
<dbReference type="RefSeq" id="WP_013943974.1">
    <property type="nucleotide sequence ID" value="NC_015713.1"/>
</dbReference>
<feature type="domain" description="Heme-copper oxidase subunit III family profile" evidence="16">
    <location>
        <begin position="25"/>
        <end position="201"/>
    </location>
</feature>
<proteinExistence type="inferred from homology"/>
<dbReference type="GO" id="GO:0019646">
    <property type="term" value="P:aerobic electron transport chain"/>
    <property type="evidence" value="ECO:0007669"/>
    <property type="project" value="InterPro"/>
</dbReference>
<keyword evidence="5" id="KW-1003">Cell membrane</keyword>
<evidence type="ECO:0000256" key="13">
    <source>
        <dbReference type="ARBA" id="ARBA00032717"/>
    </source>
</evidence>
<comment type="function">
    <text evidence="9">Cytochrome bo(3) ubiquinol terminal oxidase is the component of the aerobic respiratory chain of E.coli that predominates when cells are grown at high aeration. Has proton pump activity across the membrane in addition to electron transfer, pumping 2 protons/electron.</text>
</comment>
<feature type="transmembrane region" description="Helical" evidence="15">
    <location>
        <begin position="181"/>
        <end position="200"/>
    </location>
</feature>
<dbReference type="InterPro" id="IPR035973">
    <property type="entry name" value="Cyt_c_oxidase_su3-like_sf"/>
</dbReference>